<comment type="caution">
    <text evidence="1">The sequence shown here is derived from an EMBL/GenBank/DDBJ whole genome shotgun (WGS) entry which is preliminary data.</text>
</comment>
<dbReference type="Proteomes" id="UP000785679">
    <property type="component" value="Unassembled WGS sequence"/>
</dbReference>
<proteinExistence type="predicted"/>
<evidence type="ECO:0000313" key="1">
    <source>
        <dbReference type="EMBL" id="TNV88017.1"/>
    </source>
</evidence>
<reference evidence="1" key="1">
    <citation type="submission" date="2019-06" db="EMBL/GenBank/DDBJ databases">
        <authorList>
            <person name="Zheng W."/>
        </authorList>
    </citation>
    <scope>NUCLEOTIDE SEQUENCE</scope>
    <source>
        <strain evidence="1">QDHG01</strain>
    </source>
</reference>
<dbReference type="AlphaFoldDB" id="A0A8J8P6L0"/>
<dbReference type="PANTHER" id="PTHR40524:SF1">
    <property type="entry name" value="PEPTIDASE C39-LIKE DOMAIN-CONTAINING PROTEIN"/>
    <property type="match status" value="1"/>
</dbReference>
<organism evidence="1 2">
    <name type="scientific">Halteria grandinella</name>
    <dbReference type="NCBI Taxonomy" id="5974"/>
    <lineage>
        <taxon>Eukaryota</taxon>
        <taxon>Sar</taxon>
        <taxon>Alveolata</taxon>
        <taxon>Ciliophora</taxon>
        <taxon>Intramacronucleata</taxon>
        <taxon>Spirotrichea</taxon>
        <taxon>Stichotrichia</taxon>
        <taxon>Sporadotrichida</taxon>
        <taxon>Halteriidae</taxon>
        <taxon>Halteria</taxon>
    </lineage>
</organism>
<accession>A0A8J8P6L0</accession>
<gene>
    <name evidence="1" type="ORF">FGO68_gene132</name>
</gene>
<protein>
    <submittedName>
        <fullName evidence="1">Uncharacterized protein</fullName>
    </submittedName>
</protein>
<evidence type="ECO:0000313" key="2">
    <source>
        <dbReference type="Proteomes" id="UP000785679"/>
    </source>
</evidence>
<keyword evidence="2" id="KW-1185">Reference proteome</keyword>
<dbReference type="PANTHER" id="PTHR40524">
    <property type="entry name" value="PEPTIDASE_C39_2 DOMAIN-CONTAINING PROTEIN"/>
    <property type="match status" value="1"/>
</dbReference>
<dbReference type="EMBL" id="RRYP01000091">
    <property type="protein sequence ID" value="TNV88017.1"/>
    <property type="molecule type" value="Genomic_DNA"/>
</dbReference>
<name>A0A8J8P6L0_HALGN</name>
<sequence length="592" mass="66247">MRTDIKFISYKSFDKRWASDIIGSSILKMSQQGDLICALAMILANCGLRATDGNLINPQSLHKFLKQQGFIQQGSADINLSSAISAFGVAYLKATNDAASVVSAFKDYSSVIIFSEQSTRIGLIQAIDSKGEYALVQDPSYSSTQKIRLASITIAHIYKMPSSCKSLPDVSGISLSGSAYFDPHLQGFKSCYLDTINFKKAKHQKDFENLTSLGKSQIFSDLVTHSIKMIPISINISESSPKYFGILQENSTNYLAQTIQSGGSELACFSMVLSTLGILDERSGKHYLPETLNKVLVKKQMYQVDPSSGGTNFYKNRIHWNLVKSNNLFGLSELQQVKVSQLDGQQSKNIRFELISSRYILMMKLIDSSIDIPHWVLATGDFNSSRLVVIDPVGGTLREISIGNITSYIRFPANILISTPQLSDFYSYILSKPFLHITLTFEPKYALSNKDAKQFYLLSWVKGDIGTSPLNETFTVLDMASRQVQKISALTKIADKEYVLQSATIQLNKDYMKDKLPRDYYCSEDEAKVFVGMSLSKYMDTDNKEYICYKNDVAQAINCPDNICSVEFCESLFSTRYTQLVSQLSSRFPLWP</sequence>